<dbReference type="InParanoid" id="W4K2T3"/>
<dbReference type="GO" id="GO:0005524">
    <property type="term" value="F:ATP binding"/>
    <property type="evidence" value="ECO:0007669"/>
    <property type="project" value="InterPro"/>
</dbReference>
<evidence type="ECO:0000259" key="2">
    <source>
        <dbReference type="PROSITE" id="PS50011"/>
    </source>
</evidence>
<proteinExistence type="predicted"/>
<dbReference type="GeneID" id="20673562"/>
<dbReference type="PROSITE" id="PS50011">
    <property type="entry name" value="PROTEIN_KINASE_DOM"/>
    <property type="match status" value="1"/>
</dbReference>
<evidence type="ECO:0000313" key="3">
    <source>
        <dbReference type="EMBL" id="ETW79660.1"/>
    </source>
</evidence>
<dbReference type="KEGG" id="hir:HETIRDRAFT_419330"/>
<dbReference type="InterPro" id="IPR000719">
    <property type="entry name" value="Prot_kinase_dom"/>
</dbReference>
<dbReference type="AlphaFoldDB" id="W4K2T3"/>
<dbReference type="Pfam" id="PF17667">
    <property type="entry name" value="Pkinase_fungal"/>
    <property type="match status" value="1"/>
</dbReference>
<dbReference type="SUPFAM" id="SSF56112">
    <property type="entry name" value="Protein kinase-like (PK-like)"/>
    <property type="match status" value="1"/>
</dbReference>
<dbReference type="Gene3D" id="1.10.510.10">
    <property type="entry name" value="Transferase(Phosphotransferase) domain 1"/>
    <property type="match status" value="1"/>
</dbReference>
<dbReference type="InterPro" id="IPR011009">
    <property type="entry name" value="Kinase-like_dom_sf"/>
</dbReference>
<accession>W4K2T3</accession>
<evidence type="ECO:0000256" key="1">
    <source>
        <dbReference type="SAM" id="MobiDB-lite"/>
    </source>
</evidence>
<dbReference type="RefSeq" id="XP_009548225.1">
    <property type="nucleotide sequence ID" value="XM_009549930.1"/>
</dbReference>
<feature type="domain" description="Protein kinase" evidence="2">
    <location>
        <begin position="491"/>
        <end position="771"/>
    </location>
</feature>
<sequence length="837" mass="93252">MRGVDVLINTGISAGEPPPRPTTPLQERVGGFVAKHHTKLLVKPLLKRDLMGCVQDGLSVEDFVRDIWQFEPDRLEWERNERDLQLNPIIAAAFQATMGHFEPERYPPFVMMVDDAVRKLIDTLGLKPPCPLVFEPLGDRKIKSERNERKPDVIGMPPLIADAWQESQANDPEREKMPLKFSMVVVFMELKPISRKKSVTIEPSPKMVSEQQKALAGTHAGLKRKAHSQETPPSAKRRALDATDSTSTGTGSSSSVDQLGSPGTERTTSTSTSLAAYRRHSRAAAVAVKSDIEAEVEEEGEAVEESAASPSAGTFADEILTLRAVETTEVGASRVIASRKLLADARKDGGNLTKTKKRKPLVLTSDELQAASYASECLADGRRRYTTGFFIRDLIMSLWYYDRMGVVRSQEFNLIENPRLFFLALAAVTECNMERFGYEPMIRPPPTLVSPTVGPPMHLDEWEIQIDQGVDADNILVPGVVKMKITGDPLYVQPGIVGRGTSVIPVTVIPGHEFAGLEAGKKLVVKFSWPAASRVDSEDSLVRRISKRIGVKEAQHITPMRLSTMLEGASLGLPRMADSLRKLSGSVEERVLRVIVCDRLRPLKDLETLPDFQSVFLDLVRAHRLVFRRAHVIHRDLSINNVMFGLTPEGKPYGVLIDWDLAIDVEAKAGVGHAASPSHRTGTGPFMAIELLQTMKGSPHFYRHDLESFFYLLIWCACGFLLHGEEVRERKVMEEWTVETWDRIRKDKNDLFNPDSLALDSLKQAITSPFKPLWDHWIQPLAKMISYARIDAIIDSRTGVASDTETLGGRMTYRTFMQTLGVDFGSVPHNLDLDLLD</sequence>
<feature type="region of interest" description="Disordered" evidence="1">
    <location>
        <begin position="201"/>
        <end position="278"/>
    </location>
</feature>
<evidence type="ECO:0000313" key="4">
    <source>
        <dbReference type="Proteomes" id="UP000030671"/>
    </source>
</evidence>
<keyword evidence="4" id="KW-1185">Reference proteome</keyword>
<dbReference type="GO" id="GO:0004672">
    <property type="term" value="F:protein kinase activity"/>
    <property type="evidence" value="ECO:0007669"/>
    <property type="project" value="InterPro"/>
</dbReference>
<protein>
    <recommendedName>
        <fullName evidence="2">Protein kinase domain-containing protein</fullName>
    </recommendedName>
</protein>
<dbReference type="Proteomes" id="UP000030671">
    <property type="component" value="Unassembled WGS sequence"/>
</dbReference>
<dbReference type="InterPro" id="IPR008266">
    <property type="entry name" value="Tyr_kinase_AS"/>
</dbReference>
<dbReference type="PROSITE" id="PS00109">
    <property type="entry name" value="PROTEIN_KINASE_TYR"/>
    <property type="match status" value="1"/>
</dbReference>
<feature type="region of interest" description="Disordered" evidence="1">
    <location>
        <begin position="290"/>
        <end position="310"/>
    </location>
</feature>
<dbReference type="PANTHER" id="PTHR38248:SF2">
    <property type="entry name" value="FUNK1 11"/>
    <property type="match status" value="1"/>
</dbReference>
<dbReference type="PANTHER" id="PTHR38248">
    <property type="entry name" value="FUNK1 6"/>
    <property type="match status" value="1"/>
</dbReference>
<dbReference type="eggNOG" id="ENOG502SVH8">
    <property type="taxonomic scope" value="Eukaryota"/>
</dbReference>
<feature type="compositionally biased region" description="Acidic residues" evidence="1">
    <location>
        <begin position="293"/>
        <end position="304"/>
    </location>
</feature>
<reference evidence="3 4" key="1">
    <citation type="journal article" date="2012" name="New Phytol.">
        <title>Insight into trade-off between wood decay and parasitism from the genome of a fungal forest pathogen.</title>
        <authorList>
            <person name="Olson A."/>
            <person name="Aerts A."/>
            <person name="Asiegbu F."/>
            <person name="Belbahri L."/>
            <person name="Bouzid O."/>
            <person name="Broberg A."/>
            <person name="Canback B."/>
            <person name="Coutinho P.M."/>
            <person name="Cullen D."/>
            <person name="Dalman K."/>
            <person name="Deflorio G."/>
            <person name="van Diepen L.T."/>
            <person name="Dunand C."/>
            <person name="Duplessis S."/>
            <person name="Durling M."/>
            <person name="Gonthier P."/>
            <person name="Grimwood J."/>
            <person name="Fossdal C.G."/>
            <person name="Hansson D."/>
            <person name="Henrissat B."/>
            <person name="Hietala A."/>
            <person name="Himmelstrand K."/>
            <person name="Hoffmeister D."/>
            <person name="Hogberg N."/>
            <person name="James T.Y."/>
            <person name="Karlsson M."/>
            <person name="Kohler A."/>
            <person name="Kues U."/>
            <person name="Lee Y.H."/>
            <person name="Lin Y.C."/>
            <person name="Lind M."/>
            <person name="Lindquist E."/>
            <person name="Lombard V."/>
            <person name="Lucas S."/>
            <person name="Lunden K."/>
            <person name="Morin E."/>
            <person name="Murat C."/>
            <person name="Park J."/>
            <person name="Raffaello T."/>
            <person name="Rouze P."/>
            <person name="Salamov A."/>
            <person name="Schmutz J."/>
            <person name="Solheim H."/>
            <person name="Stahlberg J."/>
            <person name="Velez H."/>
            <person name="de Vries R.P."/>
            <person name="Wiebenga A."/>
            <person name="Woodward S."/>
            <person name="Yakovlev I."/>
            <person name="Garbelotto M."/>
            <person name="Martin F."/>
            <person name="Grigoriev I.V."/>
            <person name="Stenlid J."/>
        </authorList>
    </citation>
    <scope>NUCLEOTIDE SEQUENCE [LARGE SCALE GENOMIC DNA]</scope>
    <source>
        <strain evidence="3 4">TC 32-1</strain>
    </source>
</reference>
<gene>
    <name evidence="3" type="ORF">HETIRDRAFT_419330</name>
</gene>
<name>W4K2T3_HETIT</name>
<feature type="compositionally biased region" description="Polar residues" evidence="1">
    <location>
        <begin position="264"/>
        <end position="274"/>
    </location>
</feature>
<feature type="compositionally biased region" description="Low complexity" evidence="1">
    <location>
        <begin position="245"/>
        <end position="255"/>
    </location>
</feature>
<dbReference type="HOGENOM" id="CLU_018408_0_0_1"/>
<dbReference type="InterPro" id="IPR040976">
    <property type="entry name" value="Pkinase_fungal"/>
</dbReference>
<dbReference type="OrthoDB" id="5592585at2759"/>
<dbReference type="STRING" id="747525.W4K2T3"/>
<dbReference type="EMBL" id="KI925460">
    <property type="protein sequence ID" value="ETW79660.1"/>
    <property type="molecule type" value="Genomic_DNA"/>
</dbReference>
<organism evidence="3 4">
    <name type="scientific">Heterobasidion irregulare (strain TC 32-1)</name>
    <dbReference type="NCBI Taxonomy" id="747525"/>
    <lineage>
        <taxon>Eukaryota</taxon>
        <taxon>Fungi</taxon>
        <taxon>Dikarya</taxon>
        <taxon>Basidiomycota</taxon>
        <taxon>Agaricomycotina</taxon>
        <taxon>Agaricomycetes</taxon>
        <taxon>Russulales</taxon>
        <taxon>Bondarzewiaceae</taxon>
        <taxon>Heterobasidion</taxon>
        <taxon>Heterobasidion annosum species complex</taxon>
    </lineage>
</organism>